<dbReference type="PANTHER" id="PTHR42852">
    <property type="entry name" value="THIOL:DISULFIDE INTERCHANGE PROTEIN DSBE"/>
    <property type="match status" value="1"/>
</dbReference>
<dbReference type="PANTHER" id="PTHR42852:SF18">
    <property type="entry name" value="CHROMOSOME UNDETERMINED SCAFFOLD_47, WHOLE GENOME SHOTGUN SEQUENCE"/>
    <property type="match status" value="1"/>
</dbReference>
<dbReference type="AlphaFoldDB" id="A0A0M0JNA0"/>
<sequence>MPSYEETQTFTVLDIDASKAGESTTLAAFRAGKPLVLDFWHTRCTKCPTAISKLDTIAPKHPDVTFAACALSLGSETEGTQEQVLDLLEGQWENLRHMYMTVAEKEAAKTQFGFTQLPFAVVFGADGTILFSGDPQGIDFATVFAPKPVAAAVAAAPNAEQQLSADLASKASVCAKEAPPLQPLGEANRAPVVLGFGNADEDF</sequence>
<evidence type="ECO:0000259" key="1">
    <source>
        <dbReference type="PROSITE" id="PS51352"/>
    </source>
</evidence>
<protein>
    <submittedName>
        <fullName evidence="2">Redoxin domain-containing protein</fullName>
    </submittedName>
</protein>
<dbReference type="SUPFAM" id="SSF52833">
    <property type="entry name" value="Thioredoxin-like"/>
    <property type="match status" value="1"/>
</dbReference>
<keyword evidence="3" id="KW-1185">Reference proteome</keyword>
<dbReference type="Proteomes" id="UP000037460">
    <property type="component" value="Unassembled WGS sequence"/>
</dbReference>
<dbReference type="PROSITE" id="PS51352">
    <property type="entry name" value="THIOREDOXIN_2"/>
    <property type="match status" value="1"/>
</dbReference>
<dbReference type="InterPro" id="IPR036249">
    <property type="entry name" value="Thioredoxin-like_sf"/>
</dbReference>
<comment type="caution">
    <text evidence="2">The sequence shown here is derived from an EMBL/GenBank/DDBJ whole genome shotgun (WGS) entry which is preliminary data.</text>
</comment>
<evidence type="ECO:0000313" key="3">
    <source>
        <dbReference type="Proteomes" id="UP000037460"/>
    </source>
</evidence>
<proteinExistence type="predicted"/>
<evidence type="ECO:0000313" key="2">
    <source>
        <dbReference type="EMBL" id="KOO28056.1"/>
    </source>
</evidence>
<dbReference type="Gene3D" id="3.40.30.10">
    <property type="entry name" value="Glutaredoxin"/>
    <property type="match status" value="1"/>
</dbReference>
<name>A0A0M0JNA0_9EUKA</name>
<dbReference type="OrthoDB" id="273823at2759"/>
<dbReference type="InterPro" id="IPR013766">
    <property type="entry name" value="Thioredoxin_domain"/>
</dbReference>
<organism evidence="2 3">
    <name type="scientific">Chrysochromulina tobinii</name>
    <dbReference type="NCBI Taxonomy" id="1460289"/>
    <lineage>
        <taxon>Eukaryota</taxon>
        <taxon>Haptista</taxon>
        <taxon>Haptophyta</taxon>
        <taxon>Prymnesiophyceae</taxon>
        <taxon>Prymnesiales</taxon>
        <taxon>Chrysochromulinaceae</taxon>
        <taxon>Chrysochromulina</taxon>
    </lineage>
</organism>
<feature type="domain" description="Thioredoxin" evidence="1">
    <location>
        <begin position="1"/>
        <end position="155"/>
    </location>
</feature>
<gene>
    <name evidence="2" type="ORF">Ctob_004520</name>
</gene>
<dbReference type="EMBL" id="JWZX01002626">
    <property type="protein sequence ID" value="KOO28056.1"/>
    <property type="molecule type" value="Genomic_DNA"/>
</dbReference>
<reference evidence="3" key="1">
    <citation type="journal article" date="2015" name="PLoS Genet.">
        <title>Genome Sequence and Transcriptome Analyses of Chrysochromulina tobin: Metabolic Tools for Enhanced Algal Fitness in the Prominent Order Prymnesiales (Haptophyceae).</title>
        <authorList>
            <person name="Hovde B.T."/>
            <person name="Deodato C.R."/>
            <person name="Hunsperger H.M."/>
            <person name="Ryken S.A."/>
            <person name="Yost W."/>
            <person name="Jha R.K."/>
            <person name="Patterson J."/>
            <person name="Monnat R.J. Jr."/>
            <person name="Barlow S.B."/>
            <person name="Starkenburg S.R."/>
            <person name="Cattolico R.A."/>
        </authorList>
    </citation>
    <scope>NUCLEOTIDE SEQUENCE</scope>
    <source>
        <strain evidence="3">CCMP291</strain>
    </source>
</reference>
<accession>A0A0M0JNA0</accession>
<dbReference type="InterPro" id="IPR050553">
    <property type="entry name" value="Thioredoxin_ResA/DsbE_sf"/>
</dbReference>